<evidence type="ECO:0000256" key="1">
    <source>
        <dbReference type="SAM" id="Coils"/>
    </source>
</evidence>
<reference evidence="2 3" key="1">
    <citation type="submission" date="2020-09" db="EMBL/GenBank/DDBJ databases">
        <title>novel species in genus Nocardioides.</title>
        <authorList>
            <person name="Zhang G."/>
        </authorList>
    </citation>
    <scope>NUCLEOTIDE SEQUENCE [LARGE SCALE GENOMIC DNA]</scope>
    <source>
        <strain evidence="2 3">19197</strain>
    </source>
</reference>
<dbReference type="Proteomes" id="UP000649289">
    <property type="component" value="Unassembled WGS sequence"/>
</dbReference>
<feature type="coiled-coil region" evidence="1">
    <location>
        <begin position="18"/>
        <end position="45"/>
    </location>
</feature>
<name>A0ABR8MH82_9ACTN</name>
<dbReference type="SUPFAM" id="SSF140453">
    <property type="entry name" value="EsxAB dimer-like"/>
    <property type="match status" value="1"/>
</dbReference>
<evidence type="ECO:0000313" key="3">
    <source>
        <dbReference type="Proteomes" id="UP000649289"/>
    </source>
</evidence>
<accession>A0ABR8MH82</accession>
<organism evidence="2 3">
    <name type="scientific">Nocardioides hwasunensis</name>
    <dbReference type="NCBI Taxonomy" id="397258"/>
    <lineage>
        <taxon>Bacteria</taxon>
        <taxon>Bacillati</taxon>
        <taxon>Actinomycetota</taxon>
        <taxon>Actinomycetes</taxon>
        <taxon>Propionibacteriales</taxon>
        <taxon>Nocardioidaceae</taxon>
        <taxon>Nocardioides</taxon>
    </lineage>
</organism>
<gene>
    <name evidence="2" type="ORF">IEZ25_11890</name>
</gene>
<dbReference type="InterPro" id="IPR010310">
    <property type="entry name" value="T7SS_ESAT-6-like"/>
</dbReference>
<dbReference type="Gene3D" id="1.10.287.1060">
    <property type="entry name" value="ESAT-6-like"/>
    <property type="match status" value="1"/>
</dbReference>
<dbReference type="Pfam" id="PF06013">
    <property type="entry name" value="WXG100"/>
    <property type="match status" value="1"/>
</dbReference>
<dbReference type="RefSeq" id="WP_191199626.1">
    <property type="nucleotide sequence ID" value="NZ_BAAAPA010000005.1"/>
</dbReference>
<dbReference type="InterPro" id="IPR036689">
    <property type="entry name" value="ESAT-6-like_sf"/>
</dbReference>
<proteinExistence type="predicted"/>
<comment type="caution">
    <text evidence="2">The sequence shown here is derived from an EMBL/GenBank/DDBJ whole genome shotgun (WGS) entry which is preliminary data.</text>
</comment>
<dbReference type="EMBL" id="JACXYY010000004">
    <property type="protein sequence ID" value="MBD3915317.1"/>
    <property type="molecule type" value="Genomic_DNA"/>
</dbReference>
<sequence length="105" mass="11392">MIVSGTLALDRAVQAAAAAEFAVRLSELDERRRDAEQAIDALLVSWRGNAASHFAARAHEWDSAAMEVIDSLSALLGAVDIARRELEDADEHAVAVPRQVRSRLT</sequence>
<protein>
    <submittedName>
        <fullName evidence="2">WXG100 family type VII secretion target</fullName>
    </submittedName>
</protein>
<keyword evidence="1" id="KW-0175">Coiled coil</keyword>
<evidence type="ECO:0000313" key="2">
    <source>
        <dbReference type="EMBL" id="MBD3915317.1"/>
    </source>
</evidence>
<keyword evidence="3" id="KW-1185">Reference proteome</keyword>